<dbReference type="Pfam" id="PF01656">
    <property type="entry name" value="CbiA"/>
    <property type="match status" value="1"/>
</dbReference>
<keyword evidence="2" id="KW-0067">ATP-binding</keyword>
<dbReference type="RefSeq" id="WP_168046210.1">
    <property type="nucleotide sequence ID" value="NZ_JAATJR010000001.1"/>
</dbReference>
<evidence type="ECO:0000259" key="3">
    <source>
        <dbReference type="Pfam" id="PF01656"/>
    </source>
</evidence>
<dbReference type="SUPFAM" id="SSF52540">
    <property type="entry name" value="P-loop containing nucleoside triphosphate hydrolases"/>
    <property type="match status" value="1"/>
</dbReference>
<dbReference type="EMBL" id="JAAVTX010000001">
    <property type="protein sequence ID" value="NKE43306.1"/>
    <property type="molecule type" value="Genomic_DNA"/>
</dbReference>
<dbReference type="Gene3D" id="3.40.50.300">
    <property type="entry name" value="P-loop containing nucleotide triphosphate hydrolases"/>
    <property type="match status" value="1"/>
</dbReference>
<evidence type="ECO:0000256" key="2">
    <source>
        <dbReference type="ARBA" id="ARBA00022840"/>
    </source>
</evidence>
<protein>
    <submittedName>
        <fullName evidence="4">MinD/ParA family protein</fullName>
    </submittedName>
</protein>
<accession>A0ABX1ERQ2</accession>
<comment type="caution">
    <text evidence="4">The sequence shown here is derived from an EMBL/GenBank/DDBJ whole genome shotgun (WGS) entry which is preliminary data.</text>
</comment>
<name>A0ABX1ERQ2_9PROT</name>
<feature type="domain" description="CobQ/CobB/MinD/ParA nucleotide binding" evidence="3">
    <location>
        <begin position="9"/>
        <end position="226"/>
    </location>
</feature>
<dbReference type="PIRSF" id="PIRSF003092">
    <property type="entry name" value="MinD"/>
    <property type="match status" value="1"/>
</dbReference>
<dbReference type="InterPro" id="IPR027417">
    <property type="entry name" value="P-loop_NTPase"/>
</dbReference>
<evidence type="ECO:0000256" key="1">
    <source>
        <dbReference type="ARBA" id="ARBA00022741"/>
    </source>
</evidence>
<dbReference type="Proteomes" id="UP000765160">
    <property type="component" value="Unassembled WGS sequence"/>
</dbReference>
<gene>
    <name evidence="4" type="ORF">HB662_00850</name>
</gene>
<keyword evidence="5" id="KW-1185">Reference proteome</keyword>
<organism evidence="4 5">
    <name type="scientific">Falsiroseomonas frigidaquae</name>
    <dbReference type="NCBI Taxonomy" id="487318"/>
    <lineage>
        <taxon>Bacteria</taxon>
        <taxon>Pseudomonadati</taxon>
        <taxon>Pseudomonadota</taxon>
        <taxon>Alphaproteobacteria</taxon>
        <taxon>Acetobacterales</taxon>
        <taxon>Roseomonadaceae</taxon>
        <taxon>Falsiroseomonas</taxon>
    </lineage>
</organism>
<dbReference type="InterPro" id="IPR050625">
    <property type="entry name" value="ParA/MinD_ATPase"/>
</dbReference>
<reference evidence="4 5" key="1">
    <citation type="submission" date="2020-03" db="EMBL/GenBank/DDBJ databases">
        <title>Roseomonas selenitidurans sp. nov. isolated from soil.</title>
        <authorList>
            <person name="Liu H."/>
        </authorList>
    </citation>
    <scope>NUCLEOTIDE SEQUENCE [LARGE SCALE GENOMIC DNA]</scope>
    <source>
        <strain evidence="4 5">JCM 15073</strain>
    </source>
</reference>
<dbReference type="PANTHER" id="PTHR43384">
    <property type="entry name" value="SEPTUM SITE-DETERMINING PROTEIN MIND HOMOLOG, CHLOROPLASTIC-RELATED"/>
    <property type="match status" value="1"/>
</dbReference>
<dbReference type="PANTHER" id="PTHR43384:SF4">
    <property type="entry name" value="CELLULOSE BIOSYNTHESIS PROTEIN BCSQ-RELATED"/>
    <property type="match status" value="1"/>
</dbReference>
<sequence length="251" mass="26819">MTALRGRIVAIASGKGGVGKTWLSITLSQALAQRGLRVLLVDGDFGLANVDVQLGLQPVRDMFGVLTGRCSFESAVLRHEEAGFDVMPGRSGSGGLAELKPEAVERVGEMLRDATLGWDAVVLDLGAGLSAATRRLAALADTLLVVATDEPTSLTDAYAVLKLYGHDRLDGDARIVINQARDEQAGRRTGVTLQRACQTFLLRDIPVAGILRRDDRVADAIRRQAPLLCRYPNSMAAMDTVALARQLDLTG</sequence>
<dbReference type="InterPro" id="IPR025501">
    <property type="entry name" value="MinD_FleN"/>
</dbReference>
<evidence type="ECO:0000313" key="4">
    <source>
        <dbReference type="EMBL" id="NKE43306.1"/>
    </source>
</evidence>
<proteinExistence type="predicted"/>
<keyword evidence="1" id="KW-0547">Nucleotide-binding</keyword>
<dbReference type="InterPro" id="IPR002586">
    <property type="entry name" value="CobQ/CobB/MinD/ParA_Nub-bd_dom"/>
</dbReference>
<evidence type="ECO:0000313" key="5">
    <source>
        <dbReference type="Proteomes" id="UP000765160"/>
    </source>
</evidence>